<proteinExistence type="predicted"/>
<organism evidence="2 3">
    <name type="scientific">Desulforamulus profundi</name>
    <dbReference type="NCBI Taxonomy" id="1383067"/>
    <lineage>
        <taxon>Bacteria</taxon>
        <taxon>Bacillati</taxon>
        <taxon>Bacillota</taxon>
        <taxon>Clostridia</taxon>
        <taxon>Eubacteriales</taxon>
        <taxon>Peptococcaceae</taxon>
        <taxon>Desulforamulus</taxon>
    </lineage>
</organism>
<dbReference type="Proteomes" id="UP000222564">
    <property type="component" value="Unassembled WGS sequence"/>
</dbReference>
<name>A0A2C6L4J8_9FIRM</name>
<keyword evidence="3" id="KW-1185">Reference proteome</keyword>
<evidence type="ECO:0000313" key="2">
    <source>
        <dbReference type="EMBL" id="PHJ39891.1"/>
    </source>
</evidence>
<keyword evidence="1" id="KW-0812">Transmembrane</keyword>
<accession>A0A2C6L4J8</accession>
<feature type="transmembrane region" description="Helical" evidence="1">
    <location>
        <begin position="12"/>
        <end position="32"/>
    </location>
</feature>
<comment type="caution">
    <text evidence="2">The sequence shown here is derived from an EMBL/GenBank/DDBJ whole genome shotgun (WGS) entry which is preliminary data.</text>
</comment>
<reference evidence="2 3" key="1">
    <citation type="submission" date="2013-09" db="EMBL/GenBank/DDBJ databases">
        <title>Biodegradation of hydrocarbons in the deep terrestrial subsurface : characterization of a microbial consortium composed of two Desulfotomaculum species originating from a deep geological formation.</title>
        <authorList>
            <person name="Aullo T."/>
            <person name="Berlendis S."/>
            <person name="Lascourreges J.-F."/>
            <person name="Dessort D."/>
            <person name="Saint-Laurent S."/>
            <person name="Schraauwers B."/>
            <person name="Mas J."/>
            <person name="Magot M."/>
            <person name="Ranchou-Peyruse A."/>
        </authorList>
    </citation>
    <scope>NUCLEOTIDE SEQUENCE [LARGE SCALE GENOMIC DNA]</scope>
    <source>
        <strain evidence="2 3">Bs107</strain>
    </source>
</reference>
<dbReference type="RefSeq" id="WP_099081923.1">
    <property type="nucleotide sequence ID" value="NZ_AWQQ01000006.1"/>
</dbReference>
<gene>
    <name evidence="2" type="ORF">P378_00830</name>
</gene>
<keyword evidence="1" id="KW-1133">Transmembrane helix</keyword>
<keyword evidence="1" id="KW-0472">Membrane</keyword>
<dbReference type="EMBL" id="AWQQ01000006">
    <property type="protein sequence ID" value="PHJ39891.1"/>
    <property type="molecule type" value="Genomic_DNA"/>
</dbReference>
<dbReference type="Pfam" id="PF08905">
    <property type="entry name" value="DUF1850"/>
    <property type="match status" value="1"/>
</dbReference>
<dbReference type="InterPro" id="IPR015001">
    <property type="entry name" value="DUF1850"/>
</dbReference>
<dbReference type="AlphaFoldDB" id="A0A2C6L4J8"/>
<protein>
    <recommendedName>
        <fullName evidence="4">DUF1850 domain-containing protein</fullName>
    </recommendedName>
</protein>
<dbReference type="OrthoDB" id="4304at2"/>
<evidence type="ECO:0000313" key="3">
    <source>
        <dbReference type="Proteomes" id="UP000222564"/>
    </source>
</evidence>
<sequence>MTGLVRQRAARTWVLVSIILLTFLFVPLPTLLMSSQQGEPVLLLPVLFDKSFTIEYIHSVNKTPVQEHFVLVPGNDLLLTSTTFKALGIGTPFLPEEGRLENHNGVYVLSGLDRRFKEINLAFTPLTGHALVYRGQRFDFKDYFPAGSLIRLQVKPCSLAEIIASNFRKEAKLDRS</sequence>
<evidence type="ECO:0000256" key="1">
    <source>
        <dbReference type="SAM" id="Phobius"/>
    </source>
</evidence>
<evidence type="ECO:0008006" key="4">
    <source>
        <dbReference type="Google" id="ProtNLM"/>
    </source>
</evidence>